<keyword evidence="3 5" id="KW-1133">Transmembrane helix</keyword>
<dbReference type="PROSITE" id="PS50234">
    <property type="entry name" value="VWFA"/>
    <property type="match status" value="1"/>
</dbReference>
<reference evidence="7 8" key="1">
    <citation type="submission" date="2018-05" db="EMBL/GenBank/DDBJ databases">
        <title>Genomic Encyclopedia of Type Strains, Phase IV (KMG-IV): sequencing the most valuable type-strain genomes for metagenomic binning, comparative biology and taxonomic classification.</title>
        <authorList>
            <person name="Goeker M."/>
        </authorList>
    </citation>
    <scope>NUCLEOTIDE SEQUENCE [LARGE SCALE GENOMIC DNA]</scope>
    <source>
        <strain evidence="7 8">DSM 28579</strain>
    </source>
</reference>
<evidence type="ECO:0000256" key="2">
    <source>
        <dbReference type="ARBA" id="ARBA00022692"/>
    </source>
</evidence>
<dbReference type="SUPFAM" id="SSF53300">
    <property type="entry name" value="vWA-like"/>
    <property type="match status" value="1"/>
</dbReference>
<dbReference type="InterPro" id="IPR002035">
    <property type="entry name" value="VWF_A"/>
</dbReference>
<dbReference type="PANTHER" id="PTHR22550:SF5">
    <property type="entry name" value="LEUCINE ZIPPER PROTEIN 4"/>
    <property type="match status" value="1"/>
</dbReference>
<keyword evidence="2 5" id="KW-0812">Transmembrane</keyword>
<keyword evidence="8" id="KW-1185">Reference proteome</keyword>
<dbReference type="EMBL" id="QENZ01000003">
    <property type="protein sequence ID" value="PVX52502.1"/>
    <property type="molecule type" value="Genomic_DNA"/>
</dbReference>
<dbReference type="Proteomes" id="UP000251835">
    <property type="component" value="Unassembled WGS sequence"/>
</dbReference>
<comment type="caution">
    <text evidence="7">The sequence shown here is derived from an EMBL/GenBank/DDBJ whole genome shotgun (WGS) entry which is preliminary data.</text>
</comment>
<organism evidence="7 8">
    <name type="scientific">Balneicella halophila</name>
    <dbReference type="NCBI Taxonomy" id="1537566"/>
    <lineage>
        <taxon>Bacteria</taxon>
        <taxon>Pseudomonadati</taxon>
        <taxon>Bacteroidota</taxon>
        <taxon>Bacteroidia</taxon>
        <taxon>Bacteroidales</taxon>
        <taxon>Balneicellaceae</taxon>
        <taxon>Balneicella</taxon>
    </lineage>
</organism>
<dbReference type="PANTHER" id="PTHR22550">
    <property type="entry name" value="SPORE GERMINATION PROTEIN"/>
    <property type="match status" value="1"/>
</dbReference>
<proteinExistence type="predicted"/>
<name>A0A7L4USK7_BALHA</name>
<feature type="transmembrane region" description="Helical" evidence="5">
    <location>
        <begin position="6"/>
        <end position="27"/>
    </location>
</feature>
<dbReference type="Gene3D" id="3.40.50.410">
    <property type="entry name" value="von Willebrand factor, type A domain"/>
    <property type="match status" value="1"/>
</dbReference>
<sequence length="352" mass="39507">MFRFANHNFLYLLLICILFIVLLLFYLRRRKSSIKKFGQWDLVRNLMPQYARNLPLYKALFIIGSIFFLILAIARPQFGERTETIRKEGIEIMIALDISNSMLAEDIAPSRLERSKYALSQLIDKLKNDKLGLVAFAGDAFIQLPMTHDYSAAKLFVSTISPDLISEQGTSIGSAISLASTSFTTDSDIGKAIIIITDGEDHEGNAMKAAKEAHKKGIQIFTIGMGLEKGAPIPSPRQNGEFIKDEAGNTVISKLNPTYLQEVASAANGTYIQASNTNVGLDDIFSEINRLNTETYESTEFTAHAEQYQYFLAISIILLIIGILFPERRHTSWAKYSIFKVDNQEKILKENE</sequence>
<evidence type="ECO:0000313" key="7">
    <source>
        <dbReference type="EMBL" id="PVX52502.1"/>
    </source>
</evidence>
<evidence type="ECO:0000313" key="8">
    <source>
        <dbReference type="Proteomes" id="UP000251835"/>
    </source>
</evidence>
<dbReference type="AlphaFoldDB" id="A0A7L4USK7"/>
<dbReference type="SMART" id="SM00327">
    <property type="entry name" value="VWA"/>
    <property type="match status" value="1"/>
</dbReference>
<gene>
    <name evidence="7" type="ORF">C7377_0825</name>
</gene>
<feature type="transmembrane region" description="Helical" evidence="5">
    <location>
        <begin position="54"/>
        <end position="74"/>
    </location>
</feature>
<keyword evidence="1" id="KW-1003">Cell membrane</keyword>
<dbReference type="Pfam" id="PF13519">
    <property type="entry name" value="VWA_2"/>
    <property type="match status" value="1"/>
</dbReference>
<evidence type="ECO:0000256" key="1">
    <source>
        <dbReference type="ARBA" id="ARBA00022475"/>
    </source>
</evidence>
<feature type="domain" description="VWFA" evidence="6">
    <location>
        <begin position="91"/>
        <end position="288"/>
    </location>
</feature>
<dbReference type="InterPro" id="IPR036465">
    <property type="entry name" value="vWFA_dom_sf"/>
</dbReference>
<accession>A0A7L4USK7</accession>
<feature type="transmembrane region" description="Helical" evidence="5">
    <location>
        <begin position="308"/>
        <end position="325"/>
    </location>
</feature>
<evidence type="ECO:0000256" key="5">
    <source>
        <dbReference type="SAM" id="Phobius"/>
    </source>
</evidence>
<keyword evidence="4 5" id="KW-0472">Membrane</keyword>
<dbReference type="InterPro" id="IPR050768">
    <property type="entry name" value="UPF0353/GerABKA_families"/>
</dbReference>
<protein>
    <submittedName>
        <fullName evidence="7">Ca-activated chloride channel family protein</fullName>
    </submittedName>
</protein>
<evidence type="ECO:0000259" key="6">
    <source>
        <dbReference type="PROSITE" id="PS50234"/>
    </source>
</evidence>
<dbReference type="OrthoDB" id="6206554at2"/>
<evidence type="ECO:0000256" key="3">
    <source>
        <dbReference type="ARBA" id="ARBA00022989"/>
    </source>
</evidence>
<evidence type="ECO:0000256" key="4">
    <source>
        <dbReference type="ARBA" id="ARBA00023136"/>
    </source>
</evidence>